<comment type="caution">
    <text evidence="4">The sequence shown here is derived from an EMBL/GenBank/DDBJ whole genome shotgun (WGS) entry which is preliminary data.</text>
</comment>
<keyword evidence="1 2" id="KW-0732">Signal</keyword>
<dbReference type="PANTHER" id="PTHR35936:SF19">
    <property type="entry name" value="AMINO-ACID-BINDING PROTEIN YXEM-RELATED"/>
    <property type="match status" value="1"/>
</dbReference>
<evidence type="ECO:0000256" key="2">
    <source>
        <dbReference type="SAM" id="SignalP"/>
    </source>
</evidence>
<protein>
    <recommendedName>
        <fullName evidence="3">Solute-binding protein family 3/N-terminal domain-containing protein</fullName>
    </recommendedName>
</protein>
<proteinExistence type="predicted"/>
<organism evidence="4 5">
    <name type="scientific">Limosilactobacillus ingluviei DSM 15946</name>
    <dbReference type="NCBI Taxonomy" id="1423760"/>
    <lineage>
        <taxon>Bacteria</taxon>
        <taxon>Bacillati</taxon>
        <taxon>Bacillota</taxon>
        <taxon>Bacilli</taxon>
        <taxon>Lactobacillales</taxon>
        <taxon>Lactobacillaceae</taxon>
        <taxon>Limosilactobacillus</taxon>
    </lineage>
</organism>
<dbReference type="PANTHER" id="PTHR35936">
    <property type="entry name" value="MEMBRANE-BOUND LYTIC MUREIN TRANSGLYCOSYLASE F"/>
    <property type="match status" value="1"/>
</dbReference>
<dbReference type="RefSeq" id="WP_056953295.1">
    <property type="nucleotide sequence ID" value="NZ_AZFK01000002.1"/>
</dbReference>
<dbReference type="InterPro" id="IPR001638">
    <property type="entry name" value="Solute-binding_3/MltF_N"/>
</dbReference>
<dbReference type="SMART" id="SM00062">
    <property type="entry name" value="PBPb"/>
    <property type="match status" value="1"/>
</dbReference>
<feature type="signal peptide" evidence="2">
    <location>
        <begin position="1"/>
        <end position="27"/>
    </location>
</feature>
<accession>A0A0R1UGQ8</accession>
<reference evidence="4 5" key="1">
    <citation type="journal article" date="2015" name="Genome Announc.">
        <title>Expanding the biotechnology potential of lactobacilli through comparative genomics of 213 strains and associated genera.</title>
        <authorList>
            <person name="Sun Z."/>
            <person name="Harris H.M."/>
            <person name="McCann A."/>
            <person name="Guo C."/>
            <person name="Argimon S."/>
            <person name="Zhang W."/>
            <person name="Yang X."/>
            <person name="Jeffery I.B."/>
            <person name="Cooney J.C."/>
            <person name="Kagawa T.F."/>
            <person name="Liu W."/>
            <person name="Song Y."/>
            <person name="Salvetti E."/>
            <person name="Wrobel A."/>
            <person name="Rasinkangas P."/>
            <person name="Parkhill J."/>
            <person name="Rea M.C."/>
            <person name="O'Sullivan O."/>
            <person name="Ritari J."/>
            <person name="Douillard F.P."/>
            <person name="Paul Ross R."/>
            <person name="Yang R."/>
            <person name="Briner A.E."/>
            <person name="Felis G.E."/>
            <person name="de Vos W.M."/>
            <person name="Barrangou R."/>
            <person name="Klaenhammer T.R."/>
            <person name="Caufield P.W."/>
            <person name="Cui Y."/>
            <person name="Zhang H."/>
            <person name="O'Toole P.W."/>
        </authorList>
    </citation>
    <scope>NUCLEOTIDE SEQUENCE [LARGE SCALE GENOMIC DNA]</scope>
    <source>
        <strain evidence="4 5">DSM 15946</strain>
    </source>
</reference>
<dbReference type="PATRIC" id="fig|1423760.3.peg.1767"/>
<feature type="domain" description="Solute-binding protein family 3/N-terminal" evidence="3">
    <location>
        <begin position="29"/>
        <end position="250"/>
    </location>
</feature>
<feature type="chain" id="PRO_5006411679" description="Solute-binding protein family 3/N-terminal domain-containing protein" evidence="2">
    <location>
        <begin position="28"/>
        <end position="260"/>
    </location>
</feature>
<name>A0A0R1UGQ8_9LACO</name>
<evidence type="ECO:0000313" key="5">
    <source>
        <dbReference type="Proteomes" id="UP000050816"/>
    </source>
</evidence>
<dbReference type="EMBL" id="AZFK01000002">
    <property type="protein sequence ID" value="KRL92591.1"/>
    <property type="molecule type" value="Genomic_DNA"/>
</dbReference>
<dbReference type="Gene3D" id="3.40.190.10">
    <property type="entry name" value="Periplasmic binding protein-like II"/>
    <property type="match status" value="2"/>
</dbReference>
<evidence type="ECO:0000313" key="4">
    <source>
        <dbReference type="EMBL" id="KRL92591.1"/>
    </source>
</evidence>
<gene>
    <name evidence="4" type="ORF">FC43_GL001691</name>
</gene>
<dbReference type="Proteomes" id="UP000050816">
    <property type="component" value="Unassembled WGS sequence"/>
</dbReference>
<dbReference type="SUPFAM" id="SSF53850">
    <property type="entry name" value="Periplasmic binding protein-like II"/>
    <property type="match status" value="1"/>
</dbReference>
<evidence type="ECO:0000256" key="1">
    <source>
        <dbReference type="ARBA" id="ARBA00022729"/>
    </source>
</evidence>
<dbReference type="Pfam" id="PF00497">
    <property type="entry name" value="SBP_bac_3"/>
    <property type="match status" value="1"/>
</dbReference>
<dbReference type="AlphaFoldDB" id="A0A0R1UGQ8"/>
<sequence>MKKMKWQALLALVTLGSSLAAAPLAQADTLTVGTTAQTYPTSYRKDGKLTGFDVAVAKAVGKEMGAKVKFKVVGDVPSLFGELDQGNIDTIANSITVLPAREKKYHFSPAYSYYAAQIAVLKDSKYHTLKDLAGKTVAAPVGSSNIDLLEKYDSRIKIKKYDDRNAVFTDANNGTVAGVLNQRQFIQETVKKQHLNLRIVKGVAGWNVTAFPFAKDKQAQAKQKRFDKALTKLKQDGTLAKLSKQFYNGADVTKKSLQDQ</sequence>
<evidence type="ECO:0000259" key="3">
    <source>
        <dbReference type="SMART" id="SM00062"/>
    </source>
</evidence>